<reference evidence="1 2" key="1">
    <citation type="submission" date="2019-05" db="EMBL/GenBank/DDBJ databases">
        <title>Another draft genome of Portunus trituberculatus and its Hox gene families provides insights of decapod evolution.</title>
        <authorList>
            <person name="Jeong J.-H."/>
            <person name="Song I."/>
            <person name="Kim S."/>
            <person name="Choi T."/>
            <person name="Kim D."/>
            <person name="Ryu S."/>
            <person name="Kim W."/>
        </authorList>
    </citation>
    <scope>NUCLEOTIDE SEQUENCE [LARGE SCALE GENOMIC DNA]</scope>
    <source>
        <tissue evidence="1">Muscle</tissue>
    </source>
</reference>
<dbReference type="EMBL" id="VSRR010123541">
    <property type="protein sequence ID" value="MPD00578.1"/>
    <property type="molecule type" value="Genomic_DNA"/>
</dbReference>
<dbReference type="Proteomes" id="UP000324222">
    <property type="component" value="Unassembled WGS sequence"/>
</dbReference>
<sequence>MEKGTGLLNVTKRHLDHAAKISGASAHLPRNYIPGKIKTSPSRLIELRNHAEKWSGDLTRCRDP</sequence>
<evidence type="ECO:0000313" key="2">
    <source>
        <dbReference type="Proteomes" id="UP000324222"/>
    </source>
</evidence>
<proteinExistence type="predicted"/>
<keyword evidence="2" id="KW-1185">Reference proteome</keyword>
<comment type="caution">
    <text evidence="1">The sequence shown here is derived from an EMBL/GenBank/DDBJ whole genome shotgun (WGS) entry which is preliminary data.</text>
</comment>
<accession>A0A5B7K5M3</accession>
<protein>
    <submittedName>
        <fullName evidence="1">Uncharacterized protein</fullName>
    </submittedName>
</protein>
<organism evidence="1 2">
    <name type="scientific">Portunus trituberculatus</name>
    <name type="common">Swimming crab</name>
    <name type="synonym">Neptunus trituberculatus</name>
    <dbReference type="NCBI Taxonomy" id="210409"/>
    <lineage>
        <taxon>Eukaryota</taxon>
        <taxon>Metazoa</taxon>
        <taxon>Ecdysozoa</taxon>
        <taxon>Arthropoda</taxon>
        <taxon>Crustacea</taxon>
        <taxon>Multicrustacea</taxon>
        <taxon>Malacostraca</taxon>
        <taxon>Eumalacostraca</taxon>
        <taxon>Eucarida</taxon>
        <taxon>Decapoda</taxon>
        <taxon>Pleocyemata</taxon>
        <taxon>Brachyura</taxon>
        <taxon>Eubrachyura</taxon>
        <taxon>Portunoidea</taxon>
        <taxon>Portunidae</taxon>
        <taxon>Portuninae</taxon>
        <taxon>Portunus</taxon>
    </lineage>
</organism>
<dbReference type="AlphaFoldDB" id="A0A5B7K5M3"/>
<gene>
    <name evidence="1" type="ORF">E2C01_096059</name>
</gene>
<evidence type="ECO:0000313" key="1">
    <source>
        <dbReference type="EMBL" id="MPD00578.1"/>
    </source>
</evidence>
<name>A0A5B7K5M3_PORTR</name>